<dbReference type="EMBL" id="FOGV01000015">
    <property type="protein sequence ID" value="SES11637.1"/>
    <property type="molecule type" value="Genomic_DNA"/>
</dbReference>
<accession>A0A1H9URF0</accession>
<dbReference type="Proteomes" id="UP000199318">
    <property type="component" value="Unassembled WGS sequence"/>
</dbReference>
<dbReference type="PANTHER" id="PTHR47816:SF4">
    <property type="entry name" value="RIBOSOMAL RNA SMALL SUBUNIT METHYLTRANSFERASE C"/>
    <property type="match status" value="1"/>
</dbReference>
<dbReference type="CDD" id="cd02440">
    <property type="entry name" value="AdoMet_MTases"/>
    <property type="match status" value="1"/>
</dbReference>
<organism evidence="4 5">
    <name type="scientific">Salisediminibacterium halotolerans</name>
    <dbReference type="NCBI Taxonomy" id="517425"/>
    <lineage>
        <taxon>Bacteria</taxon>
        <taxon>Bacillati</taxon>
        <taxon>Bacillota</taxon>
        <taxon>Bacilli</taxon>
        <taxon>Bacillales</taxon>
        <taxon>Bacillaceae</taxon>
        <taxon>Salisediminibacterium</taxon>
    </lineage>
</organism>
<keyword evidence="1" id="KW-0489">Methyltransferase</keyword>
<comment type="caution">
    <text evidence="4">The sequence shown here is derived from an EMBL/GenBank/DDBJ whole genome shotgun (WGS) entry which is preliminary data.</text>
</comment>
<keyword evidence="5" id="KW-1185">Reference proteome</keyword>
<reference evidence="5" key="1">
    <citation type="submission" date="2016-10" db="EMBL/GenBank/DDBJ databases">
        <authorList>
            <person name="de Groot N.N."/>
        </authorList>
    </citation>
    <scope>NUCLEOTIDE SEQUENCE [LARGE SCALE GENOMIC DNA]</scope>
    <source>
        <strain evidence="5">10nlg</strain>
    </source>
</reference>
<name>A0A1H9URF0_9BACI</name>
<dbReference type="Pfam" id="PF05175">
    <property type="entry name" value="MTS"/>
    <property type="match status" value="1"/>
</dbReference>
<evidence type="ECO:0000259" key="3">
    <source>
        <dbReference type="Pfam" id="PF05175"/>
    </source>
</evidence>
<dbReference type="GO" id="GO:0008757">
    <property type="term" value="F:S-adenosylmethionine-dependent methyltransferase activity"/>
    <property type="evidence" value="ECO:0007669"/>
    <property type="project" value="InterPro"/>
</dbReference>
<evidence type="ECO:0000313" key="4">
    <source>
        <dbReference type="EMBL" id="SES11637.1"/>
    </source>
</evidence>
<sequence>MSDHYYSHNPDIDSKRREIRVSLREQPFSFVLDRGVFASAGLDFGTQVLIEAFEEPPVDGPMLDIGCGWGPIGISLAVFYPERDWVMLDVNQRSADLARENAVKNSADNCEILCQDIRDFPANRTFAAAVTNPPVRAGKDTVFAIYEKAYELLGRGGELWVVIQKKQGAPSTENKLKELGFSVTLAAKKKGYQIFRATRID</sequence>
<dbReference type="InterPro" id="IPR029063">
    <property type="entry name" value="SAM-dependent_MTases_sf"/>
</dbReference>
<evidence type="ECO:0000256" key="1">
    <source>
        <dbReference type="ARBA" id="ARBA00022603"/>
    </source>
</evidence>
<evidence type="ECO:0000256" key="2">
    <source>
        <dbReference type="ARBA" id="ARBA00022679"/>
    </source>
</evidence>
<dbReference type="AlphaFoldDB" id="A0A1H9URF0"/>
<dbReference type="OrthoDB" id="9764961at2"/>
<gene>
    <name evidence="4" type="ORF">SAMN05444126_11563</name>
</gene>
<evidence type="ECO:0000313" key="5">
    <source>
        <dbReference type="Proteomes" id="UP000199318"/>
    </source>
</evidence>
<dbReference type="InterPro" id="IPR007848">
    <property type="entry name" value="Small_mtfrase_dom"/>
</dbReference>
<feature type="domain" description="Methyltransferase small" evidence="3">
    <location>
        <begin position="29"/>
        <end position="195"/>
    </location>
</feature>
<dbReference type="STRING" id="1464123.SAMN05444126_11563"/>
<dbReference type="RefSeq" id="WP_093073179.1">
    <property type="nucleotide sequence ID" value="NZ_FOGV01000015.1"/>
</dbReference>
<dbReference type="InterPro" id="IPR046977">
    <property type="entry name" value="RsmC/RlmG"/>
</dbReference>
<keyword evidence="2" id="KW-0808">Transferase</keyword>
<dbReference type="GO" id="GO:0032259">
    <property type="term" value="P:methylation"/>
    <property type="evidence" value="ECO:0007669"/>
    <property type="project" value="UniProtKB-KW"/>
</dbReference>
<protein>
    <submittedName>
        <fullName evidence="4">16S rRNA (Guanine1207-N2)-methyltransferase</fullName>
    </submittedName>
</protein>
<dbReference type="SUPFAM" id="SSF53335">
    <property type="entry name" value="S-adenosyl-L-methionine-dependent methyltransferases"/>
    <property type="match status" value="1"/>
</dbReference>
<proteinExistence type="predicted"/>
<dbReference type="PANTHER" id="PTHR47816">
    <property type="entry name" value="RIBOSOMAL RNA SMALL SUBUNIT METHYLTRANSFERASE C"/>
    <property type="match status" value="1"/>
</dbReference>
<dbReference type="Gene3D" id="3.40.50.150">
    <property type="entry name" value="Vaccinia Virus protein VP39"/>
    <property type="match status" value="1"/>
</dbReference>